<dbReference type="EMBL" id="NCVQ01000005">
    <property type="protein sequence ID" value="PWZ29285.1"/>
    <property type="molecule type" value="Genomic_DNA"/>
</dbReference>
<evidence type="ECO:0000313" key="1">
    <source>
        <dbReference type="EMBL" id="PWZ29285.1"/>
    </source>
</evidence>
<reference evidence="1 2" key="1">
    <citation type="journal article" date="2018" name="Nat. Genet.">
        <title>Extensive intraspecific gene order and gene structural variations between Mo17 and other maize genomes.</title>
        <authorList>
            <person name="Sun S."/>
            <person name="Zhou Y."/>
            <person name="Chen J."/>
            <person name="Shi J."/>
            <person name="Zhao H."/>
            <person name="Zhao H."/>
            <person name="Song W."/>
            <person name="Zhang M."/>
            <person name="Cui Y."/>
            <person name="Dong X."/>
            <person name="Liu H."/>
            <person name="Ma X."/>
            <person name="Jiao Y."/>
            <person name="Wang B."/>
            <person name="Wei X."/>
            <person name="Stein J.C."/>
            <person name="Glaubitz J.C."/>
            <person name="Lu F."/>
            <person name="Yu G."/>
            <person name="Liang C."/>
            <person name="Fengler K."/>
            <person name="Li B."/>
            <person name="Rafalski A."/>
            <person name="Schnable P.S."/>
            <person name="Ware D.H."/>
            <person name="Buckler E.S."/>
            <person name="Lai J."/>
        </authorList>
    </citation>
    <scope>NUCLEOTIDE SEQUENCE [LARGE SCALE GENOMIC DNA]</scope>
    <source>
        <strain evidence="2">cv. Missouri 17</strain>
        <tissue evidence="1">Seedling</tissue>
    </source>
</reference>
<feature type="non-terminal residue" evidence="1">
    <location>
        <position position="1"/>
    </location>
</feature>
<organism evidence="1 2">
    <name type="scientific">Zea mays</name>
    <name type="common">Maize</name>
    <dbReference type="NCBI Taxonomy" id="4577"/>
    <lineage>
        <taxon>Eukaryota</taxon>
        <taxon>Viridiplantae</taxon>
        <taxon>Streptophyta</taxon>
        <taxon>Embryophyta</taxon>
        <taxon>Tracheophyta</taxon>
        <taxon>Spermatophyta</taxon>
        <taxon>Magnoliopsida</taxon>
        <taxon>Liliopsida</taxon>
        <taxon>Poales</taxon>
        <taxon>Poaceae</taxon>
        <taxon>PACMAD clade</taxon>
        <taxon>Panicoideae</taxon>
        <taxon>Andropogonodae</taxon>
        <taxon>Andropogoneae</taxon>
        <taxon>Tripsacinae</taxon>
        <taxon>Zea</taxon>
    </lineage>
</organism>
<proteinExistence type="predicted"/>
<comment type="caution">
    <text evidence="1">The sequence shown here is derived from an EMBL/GenBank/DDBJ whole genome shotgun (WGS) entry which is preliminary data.</text>
</comment>
<name>A0A3L6F817_MAIZE</name>
<dbReference type="Proteomes" id="UP000251960">
    <property type="component" value="Chromosome 4"/>
</dbReference>
<gene>
    <name evidence="1" type="ORF">Zm00014a_003396</name>
</gene>
<evidence type="ECO:0000313" key="2">
    <source>
        <dbReference type="Proteomes" id="UP000251960"/>
    </source>
</evidence>
<sequence length="46" mass="5059">RACLGARTLRADLVTRELKESIGEESSYYSILNSKGIPPHGSHPFT</sequence>
<dbReference type="AlphaFoldDB" id="A0A3L6F817"/>
<protein>
    <submittedName>
        <fullName evidence="1">Uncharacterized protein</fullName>
    </submittedName>
</protein>
<accession>A0A3L6F817</accession>